<dbReference type="AlphaFoldDB" id="A0A6P0UH29"/>
<dbReference type="InterPro" id="IPR006659">
    <property type="entry name" value="Arsenate_reductase"/>
</dbReference>
<reference evidence="4 5" key="1">
    <citation type="submission" date="2020-01" db="EMBL/GenBank/DDBJ databases">
        <title>Muriicola jejuensis KCTC 22299.</title>
        <authorList>
            <person name="Wang G."/>
        </authorList>
    </citation>
    <scope>NUCLEOTIDE SEQUENCE [LARGE SCALE GENOMIC DNA]</scope>
    <source>
        <strain evidence="4 5">KCTC 22299</strain>
    </source>
</reference>
<dbReference type="EMBL" id="JAABOP010000003">
    <property type="protein sequence ID" value="NER11149.1"/>
    <property type="molecule type" value="Genomic_DNA"/>
</dbReference>
<dbReference type="RefSeq" id="WP_163693576.1">
    <property type="nucleotide sequence ID" value="NZ_FXTW01000004.1"/>
</dbReference>
<organism evidence="4 5">
    <name type="scientific">Muriicola jejuensis</name>
    <dbReference type="NCBI Taxonomy" id="504488"/>
    <lineage>
        <taxon>Bacteria</taxon>
        <taxon>Pseudomonadati</taxon>
        <taxon>Bacteroidota</taxon>
        <taxon>Flavobacteriia</taxon>
        <taxon>Flavobacteriales</taxon>
        <taxon>Flavobacteriaceae</taxon>
        <taxon>Muriicola</taxon>
    </lineage>
</organism>
<dbReference type="Proteomes" id="UP000468443">
    <property type="component" value="Unassembled WGS sequence"/>
</dbReference>
<dbReference type="CDD" id="cd03034">
    <property type="entry name" value="ArsC_ArsC"/>
    <property type="match status" value="1"/>
</dbReference>
<dbReference type="Pfam" id="PF03960">
    <property type="entry name" value="ArsC"/>
    <property type="match status" value="1"/>
</dbReference>
<dbReference type="EC" id="1.20.4.1" evidence="4"/>
<keyword evidence="2 4" id="KW-0560">Oxidoreductase</keyword>
<name>A0A6P0UH29_9FLAO</name>
<dbReference type="NCBIfam" id="TIGR00014">
    <property type="entry name" value="arsC"/>
    <property type="match status" value="1"/>
</dbReference>
<evidence type="ECO:0000256" key="1">
    <source>
        <dbReference type="ARBA" id="ARBA00007198"/>
    </source>
</evidence>
<proteinExistence type="inferred from homology"/>
<dbReference type="InterPro" id="IPR006660">
    <property type="entry name" value="Arsenate_reductase-like"/>
</dbReference>
<comment type="caution">
    <text evidence="4">The sequence shown here is derived from an EMBL/GenBank/DDBJ whole genome shotgun (WGS) entry which is preliminary data.</text>
</comment>
<dbReference type="InterPro" id="IPR036249">
    <property type="entry name" value="Thioredoxin-like_sf"/>
</dbReference>
<dbReference type="Gene3D" id="3.40.30.10">
    <property type="entry name" value="Glutaredoxin"/>
    <property type="match status" value="1"/>
</dbReference>
<evidence type="ECO:0000256" key="3">
    <source>
        <dbReference type="PROSITE-ProRule" id="PRU01282"/>
    </source>
</evidence>
<comment type="similarity">
    <text evidence="1 3">Belongs to the ArsC family.</text>
</comment>
<keyword evidence="5" id="KW-1185">Reference proteome</keyword>
<accession>A0A6P0UH29</accession>
<sequence>MVKIYHNPRCRKSREGLALVRESGKPHEVVLYLDNPLSREELRNLLKMLDISPMALVRKQEAIWKEEYKGKELDDRMIEDALLKHPKLMERPVVTFEGKAVIGRPPKKIGELLN</sequence>
<evidence type="ECO:0000256" key="2">
    <source>
        <dbReference type="ARBA" id="ARBA00023002"/>
    </source>
</evidence>
<dbReference type="SUPFAM" id="SSF52833">
    <property type="entry name" value="Thioredoxin-like"/>
    <property type="match status" value="1"/>
</dbReference>
<dbReference type="PANTHER" id="PTHR30041">
    <property type="entry name" value="ARSENATE REDUCTASE"/>
    <property type="match status" value="1"/>
</dbReference>
<gene>
    <name evidence="4" type="primary">arsC</name>
    <name evidence="4" type="ORF">GWK09_11515</name>
</gene>
<dbReference type="GO" id="GO:0008794">
    <property type="term" value="F:arsenate reductase (glutaredoxin) activity"/>
    <property type="evidence" value="ECO:0007669"/>
    <property type="project" value="UniProtKB-EC"/>
</dbReference>
<evidence type="ECO:0000313" key="5">
    <source>
        <dbReference type="Proteomes" id="UP000468443"/>
    </source>
</evidence>
<protein>
    <submittedName>
        <fullName evidence="4">Arsenate reductase (Glutaredoxin)</fullName>
        <ecNumber evidence="4">1.20.4.1</ecNumber>
    </submittedName>
</protein>
<evidence type="ECO:0000313" key="4">
    <source>
        <dbReference type="EMBL" id="NER11149.1"/>
    </source>
</evidence>
<dbReference type="PANTHER" id="PTHR30041:SF4">
    <property type="entry name" value="ARSENATE REDUCTASE"/>
    <property type="match status" value="1"/>
</dbReference>
<dbReference type="PROSITE" id="PS51353">
    <property type="entry name" value="ARSC"/>
    <property type="match status" value="1"/>
</dbReference>